<proteinExistence type="predicted"/>
<dbReference type="Pfam" id="PF01261">
    <property type="entry name" value="AP_endonuc_2"/>
    <property type="match status" value="1"/>
</dbReference>
<evidence type="ECO:0000259" key="1">
    <source>
        <dbReference type="Pfam" id="PF01261"/>
    </source>
</evidence>
<dbReference type="AlphaFoldDB" id="A0A5N5IQD1"/>
<sequence>MIKIANAPCSWGALEFDLEEKSEEIGFEQVLDEIKETGYLGTELGDWGYMPTNPNLLRKEITKRDLQLLGAFVPVALADASKHLEGLESAMRVANLMHKAGYGDAFIVLADDNASVAERTKNAGRITPEMGLSQAQWEVFAKGANQIARAVKDAFGIRTVFHHHCAGYVETPQEIDTLMELTDPDLVGLCLDMGHYAFGGGDPVKALKTYRDRIWHVHFKDYDPVAAQESRKEDGDYFDAIQRGVFCELGKGAVDFKAVVDLLNDTGYDDWVVVEQDILPGMGNPKACAKANRDYIKTLGL</sequence>
<dbReference type="Proteomes" id="UP000319204">
    <property type="component" value="Unassembled WGS sequence"/>
</dbReference>
<protein>
    <submittedName>
        <fullName evidence="2">TIM barrel protein</fullName>
    </submittedName>
</protein>
<organism evidence="2 3">
    <name type="scientific">Flagellimonas hadalis</name>
    <dbReference type="NCBI Taxonomy" id="2597517"/>
    <lineage>
        <taxon>Bacteria</taxon>
        <taxon>Pseudomonadati</taxon>
        <taxon>Bacteroidota</taxon>
        <taxon>Flavobacteriia</taxon>
        <taxon>Flavobacteriales</taxon>
        <taxon>Flavobacteriaceae</taxon>
        <taxon>Flagellimonas</taxon>
    </lineage>
</organism>
<dbReference type="InterPro" id="IPR036237">
    <property type="entry name" value="Xyl_isomerase-like_sf"/>
</dbReference>
<evidence type="ECO:0000313" key="2">
    <source>
        <dbReference type="EMBL" id="KAB5486117.1"/>
    </source>
</evidence>
<dbReference type="InterPro" id="IPR050312">
    <property type="entry name" value="IolE/XylAMocC-like"/>
</dbReference>
<dbReference type="SUPFAM" id="SSF51658">
    <property type="entry name" value="Xylose isomerase-like"/>
    <property type="match status" value="1"/>
</dbReference>
<accession>A0A5N5IQD1</accession>
<evidence type="ECO:0000313" key="3">
    <source>
        <dbReference type="Proteomes" id="UP000319204"/>
    </source>
</evidence>
<dbReference type="OrthoDB" id="9798407at2"/>
<dbReference type="EMBL" id="VNIK02000010">
    <property type="protein sequence ID" value="KAB5486117.1"/>
    <property type="molecule type" value="Genomic_DNA"/>
</dbReference>
<name>A0A5N5IQD1_9FLAO</name>
<dbReference type="Gene3D" id="3.20.20.150">
    <property type="entry name" value="Divalent-metal-dependent TIM barrel enzymes"/>
    <property type="match status" value="1"/>
</dbReference>
<dbReference type="RefSeq" id="WP_151891171.1">
    <property type="nucleotide sequence ID" value="NZ_VNIK02000010.1"/>
</dbReference>
<reference evidence="2" key="1">
    <citation type="submission" date="2019-10" db="EMBL/GenBank/DDBJ databases">
        <title>Muricauda hadale sp. nov., a piezophilic bacterium isolated from hadopelagic water of the Mariana Trench.</title>
        <authorList>
            <person name="Wei Y."/>
        </authorList>
    </citation>
    <scope>NUCLEOTIDE SEQUENCE [LARGE SCALE GENOMIC DNA]</scope>
    <source>
        <strain evidence="2">MT-229</strain>
    </source>
</reference>
<dbReference type="InterPro" id="IPR013022">
    <property type="entry name" value="Xyl_isomerase-like_TIM-brl"/>
</dbReference>
<feature type="domain" description="Xylose isomerase-like TIM barrel" evidence="1">
    <location>
        <begin position="31"/>
        <end position="296"/>
    </location>
</feature>
<comment type="caution">
    <text evidence="2">The sequence shown here is derived from an EMBL/GenBank/DDBJ whole genome shotgun (WGS) entry which is preliminary data.</text>
</comment>
<gene>
    <name evidence="2" type="ORF">FOT42_014080</name>
</gene>
<dbReference type="PANTHER" id="PTHR12110:SF41">
    <property type="entry name" value="INOSOSE DEHYDRATASE"/>
    <property type="match status" value="1"/>
</dbReference>
<dbReference type="PANTHER" id="PTHR12110">
    <property type="entry name" value="HYDROXYPYRUVATE ISOMERASE"/>
    <property type="match status" value="1"/>
</dbReference>
<keyword evidence="3" id="KW-1185">Reference proteome</keyword>